<keyword evidence="7" id="KW-0206">Cytoskeleton</keyword>
<gene>
    <name evidence="10" type="ORF">P7K49_038286</name>
</gene>
<evidence type="ECO:0000256" key="5">
    <source>
        <dbReference type="ARBA" id="ARBA00022741"/>
    </source>
</evidence>
<protein>
    <submittedName>
        <fullName evidence="10">Uncharacterized protein</fullName>
    </submittedName>
</protein>
<feature type="region of interest" description="Disordered" evidence="9">
    <location>
        <begin position="132"/>
        <end position="186"/>
    </location>
</feature>
<dbReference type="SUPFAM" id="SSF55307">
    <property type="entry name" value="Tubulin C-terminal domain-like"/>
    <property type="match status" value="2"/>
</dbReference>
<keyword evidence="4" id="KW-0493">Microtubule</keyword>
<dbReference type="Proteomes" id="UP001266305">
    <property type="component" value="Unassembled WGS sequence"/>
</dbReference>
<dbReference type="InterPro" id="IPR008280">
    <property type="entry name" value="Tub_FtsZ_C"/>
</dbReference>
<evidence type="ECO:0000256" key="7">
    <source>
        <dbReference type="ARBA" id="ARBA00023212"/>
    </source>
</evidence>
<dbReference type="PRINTS" id="PR01164">
    <property type="entry name" value="GAMMATUBULIN"/>
</dbReference>
<reference evidence="10 11" key="1">
    <citation type="submission" date="2023-05" db="EMBL/GenBank/DDBJ databases">
        <title>B98-5 Cell Line De Novo Hybrid Assembly: An Optical Mapping Approach.</title>
        <authorList>
            <person name="Kananen K."/>
            <person name="Auerbach J.A."/>
            <person name="Kautto E."/>
            <person name="Blachly J.S."/>
        </authorList>
    </citation>
    <scope>NUCLEOTIDE SEQUENCE [LARGE SCALE GENOMIC DNA]</scope>
    <source>
        <strain evidence="10">B95-8</strain>
        <tissue evidence="10">Cell line</tissue>
    </source>
</reference>
<evidence type="ECO:0000256" key="4">
    <source>
        <dbReference type="ARBA" id="ARBA00022701"/>
    </source>
</evidence>
<evidence type="ECO:0000313" key="10">
    <source>
        <dbReference type="EMBL" id="KAK2083050.1"/>
    </source>
</evidence>
<comment type="similarity">
    <text evidence="2">Belongs to the tubulin family.</text>
</comment>
<dbReference type="Gene3D" id="3.40.50.1440">
    <property type="entry name" value="Tubulin/FtsZ, GTPase domain"/>
    <property type="match status" value="1"/>
</dbReference>
<accession>A0ABQ9TER6</accession>
<comment type="caution">
    <text evidence="10">The sequence shown here is derived from an EMBL/GenBank/DDBJ whole genome shotgun (WGS) entry which is preliminary data.</text>
</comment>
<evidence type="ECO:0000256" key="1">
    <source>
        <dbReference type="ARBA" id="ARBA00004300"/>
    </source>
</evidence>
<name>A0ABQ9TER6_SAGOE</name>
<feature type="compositionally biased region" description="Basic and acidic residues" evidence="9">
    <location>
        <begin position="132"/>
        <end position="141"/>
    </location>
</feature>
<dbReference type="InterPro" id="IPR000217">
    <property type="entry name" value="Tubulin"/>
</dbReference>
<evidence type="ECO:0000256" key="9">
    <source>
        <dbReference type="SAM" id="MobiDB-lite"/>
    </source>
</evidence>
<comment type="function">
    <text evidence="8">Tubulin is the major constituent of microtubules, protein filaments consisting of alpha- and beta-tubulin heterodimers. Gamma-tubulin is a key component of the gamma-tubulin ring complex (gTuRC) which mediates microtubule nucleation. The gTuRC regulates the minus-end nucleation of alpha-beta tubulin heterodimers that grow into microtubule protafilaments, a critical step in centrosome duplication and spindle formation.</text>
</comment>
<dbReference type="InterPro" id="IPR023123">
    <property type="entry name" value="Tubulin_C"/>
</dbReference>
<dbReference type="InterPro" id="IPR036525">
    <property type="entry name" value="Tubulin/FtsZ_GTPase_sf"/>
</dbReference>
<keyword evidence="5" id="KW-0547">Nucleotide-binding</keyword>
<evidence type="ECO:0000256" key="3">
    <source>
        <dbReference type="ARBA" id="ARBA00022490"/>
    </source>
</evidence>
<sequence length="291" mass="33008">MFPNQDEMSDVVVQPYISLLTLKRLMQNTDCVVVLDDTALNWIATDSLHIQHPSFSQINQLVSTIMSASSTTLHYPGHMNSDLIGLISLLIPTPWLHFLMTSYIPLTKDPVNGQHEEDHSPGCHEMATAAQEHDGIHRPRPPDQPLLHRHPQHHPWTGGPHPGPQEPAEDPGTEVGQLHLVGPCQHPAGPVEEVSLPALSHRVSELMMVNHTSISLLFKRTCHQYDKLWKQEAFLGQFHKEDMFQDFDEMDTSREIVQQFIDECHAATRPDYICWGAQEQRVPQDKDLHLP</sequence>
<dbReference type="PRINTS" id="PR01161">
    <property type="entry name" value="TUBULIN"/>
</dbReference>
<keyword evidence="11" id="KW-1185">Reference proteome</keyword>
<evidence type="ECO:0000313" key="11">
    <source>
        <dbReference type="Proteomes" id="UP001266305"/>
    </source>
</evidence>
<dbReference type="SUPFAM" id="SSF52490">
    <property type="entry name" value="Tubulin nucleotide-binding domain-like"/>
    <property type="match status" value="1"/>
</dbReference>
<dbReference type="Gene3D" id="1.10.287.600">
    <property type="entry name" value="Helix hairpin bin"/>
    <property type="match status" value="1"/>
</dbReference>
<dbReference type="EMBL" id="JASSZA010000023">
    <property type="protein sequence ID" value="KAK2083050.1"/>
    <property type="molecule type" value="Genomic_DNA"/>
</dbReference>
<evidence type="ECO:0000256" key="2">
    <source>
        <dbReference type="ARBA" id="ARBA00009636"/>
    </source>
</evidence>
<evidence type="ECO:0000256" key="8">
    <source>
        <dbReference type="ARBA" id="ARBA00093405"/>
    </source>
</evidence>
<keyword evidence="6" id="KW-0342">GTP-binding</keyword>
<organism evidence="10 11">
    <name type="scientific">Saguinus oedipus</name>
    <name type="common">Cotton-top tamarin</name>
    <name type="synonym">Oedipomidas oedipus</name>
    <dbReference type="NCBI Taxonomy" id="9490"/>
    <lineage>
        <taxon>Eukaryota</taxon>
        <taxon>Metazoa</taxon>
        <taxon>Chordata</taxon>
        <taxon>Craniata</taxon>
        <taxon>Vertebrata</taxon>
        <taxon>Euteleostomi</taxon>
        <taxon>Mammalia</taxon>
        <taxon>Eutheria</taxon>
        <taxon>Euarchontoglires</taxon>
        <taxon>Primates</taxon>
        <taxon>Haplorrhini</taxon>
        <taxon>Platyrrhini</taxon>
        <taxon>Cebidae</taxon>
        <taxon>Callitrichinae</taxon>
        <taxon>Saguinus</taxon>
    </lineage>
</organism>
<dbReference type="InterPro" id="IPR002454">
    <property type="entry name" value="Gamma_tubulin"/>
</dbReference>
<proteinExistence type="inferred from homology"/>
<evidence type="ECO:0000256" key="6">
    <source>
        <dbReference type="ARBA" id="ARBA00023134"/>
    </source>
</evidence>
<dbReference type="PANTHER" id="PTHR11588">
    <property type="entry name" value="TUBULIN"/>
    <property type="match status" value="1"/>
</dbReference>
<keyword evidence="3" id="KW-0963">Cytoplasm</keyword>
<comment type="subcellular location">
    <subcellularLocation>
        <location evidence="1">Cytoplasm</location>
        <location evidence="1">Cytoskeleton</location>
        <location evidence="1">Microtubule organizing center</location>
        <location evidence="1">Centrosome</location>
    </subcellularLocation>
</comment>